<gene>
    <name evidence="1" type="ordered locus">Ccan_12370</name>
</gene>
<reference evidence="1 2" key="1">
    <citation type="journal article" date="2011" name="J. Bacteriol.">
        <title>Complete genome sequence of the dog commensal and human pathogen Capnocytophaga canimorsus strain 5.</title>
        <authorList>
            <person name="Manfredi P."/>
            <person name="Pagni M."/>
            <person name="Cornelis G.R."/>
        </authorList>
    </citation>
    <scope>NUCLEOTIDE SEQUENCE [LARGE SCALE GENOMIC DNA]</scope>
    <source>
        <strain evidence="2">5</strain>
    </source>
</reference>
<dbReference type="KEGG" id="ccm:Ccan_12370"/>
<protein>
    <submittedName>
        <fullName evidence="1">Uncharacterized protein</fullName>
    </submittedName>
</protein>
<dbReference type="eggNOG" id="ENOG502ZG9U">
    <property type="taxonomic scope" value="Bacteria"/>
</dbReference>
<evidence type="ECO:0000313" key="1">
    <source>
        <dbReference type="EMBL" id="AEK23353.1"/>
    </source>
</evidence>
<name>F9YPK7_CAPCC</name>
<accession>F9YPK7</accession>
<dbReference type="Proteomes" id="UP000008895">
    <property type="component" value="Chromosome"/>
</dbReference>
<dbReference type="HOGENOM" id="CLU_898648_0_0_10"/>
<evidence type="ECO:0000313" key="2">
    <source>
        <dbReference type="Proteomes" id="UP000008895"/>
    </source>
</evidence>
<dbReference type="EMBL" id="CP002113">
    <property type="protein sequence ID" value="AEK23353.1"/>
    <property type="molecule type" value="Genomic_DNA"/>
</dbReference>
<dbReference type="AlphaFoldDB" id="F9YPK7"/>
<sequence length="316" mass="36401">MRGGAKALSKAEPAVALVAKKADNTDGFELIYKSVNDIQPNEFHVASSIDGKQSQEFLEQTQKYLDKKAIKKQVDELAKVKSPAPTLGKWVDEIKDVSLLKKIESLNADDLAKLEKDFLSKSNGNELKKLITTADDLDKWKLLKEDPHYAFELAQENPNWEKWAKSNFFKEVTKKGKDFELLVTSKIRNIPPFSTLYKEYTHLKQIYLKGVKDNIIADDLFVKEFRDERGRSYFRAVISDSKLNTGSPWTANQKSELIDVFKNNPDKKYIEFEVRSDDKYLPQHLQGNIKVRIHREDVYKIISEGDNIKIPPIKMF</sequence>
<dbReference type="STRING" id="860228.Ccan_12370"/>
<keyword evidence="2" id="KW-1185">Reference proteome</keyword>
<proteinExistence type="predicted"/>
<organism evidence="1 2">
    <name type="scientific">Capnocytophaga canimorsus (strain 5)</name>
    <dbReference type="NCBI Taxonomy" id="860228"/>
    <lineage>
        <taxon>Bacteria</taxon>
        <taxon>Pseudomonadati</taxon>
        <taxon>Bacteroidota</taxon>
        <taxon>Flavobacteriia</taxon>
        <taxon>Flavobacteriales</taxon>
        <taxon>Flavobacteriaceae</taxon>
        <taxon>Capnocytophaga</taxon>
    </lineage>
</organism>
<dbReference type="RefSeq" id="WP_013997342.1">
    <property type="nucleotide sequence ID" value="NC_015846.1"/>
</dbReference>